<evidence type="ECO:0008006" key="4">
    <source>
        <dbReference type="Google" id="ProtNLM"/>
    </source>
</evidence>
<evidence type="ECO:0000313" key="3">
    <source>
        <dbReference type="Proteomes" id="UP001065265"/>
    </source>
</evidence>
<dbReference type="RefSeq" id="WP_265558644.1">
    <property type="nucleotide sequence ID" value="NZ_CP092471.1"/>
</dbReference>
<dbReference type="EMBL" id="CP092471">
    <property type="protein sequence ID" value="UVI39364.1"/>
    <property type="molecule type" value="Genomic_DNA"/>
</dbReference>
<feature type="transmembrane region" description="Helical" evidence="1">
    <location>
        <begin position="7"/>
        <end position="27"/>
    </location>
</feature>
<organism evidence="2 3">
    <name type="scientific">Qipengyuania spongiae</name>
    <dbReference type="NCBI Taxonomy" id="2909673"/>
    <lineage>
        <taxon>Bacteria</taxon>
        <taxon>Pseudomonadati</taxon>
        <taxon>Pseudomonadota</taxon>
        <taxon>Alphaproteobacteria</taxon>
        <taxon>Sphingomonadales</taxon>
        <taxon>Erythrobacteraceae</taxon>
        <taxon>Qipengyuania</taxon>
    </lineage>
</organism>
<dbReference type="Proteomes" id="UP001065265">
    <property type="component" value="Chromosome"/>
</dbReference>
<protein>
    <recommendedName>
        <fullName evidence="4">DUF2069 domain-containing protein</fullName>
    </recommendedName>
</protein>
<proteinExistence type="predicted"/>
<evidence type="ECO:0000313" key="2">
    <source>
        <dbReference type="EMBL" id="UVI39364.1"/>
    </source>
</evidence>
<accession>A0ABY5T304</accession>
<gene>
    <name evidence="2" type="ORF">L1F33_14230</name>
</gene>
<evidence type="ECO:0000256" key="1">
    <source>
        <dbReference type="SAM" id="Phobius"/>
    </source>
</evidence>
<keyword evidence="1" id="KW-0472">Membrane</keyword>
<feature type="transmembrane region" description="Helical" evidence="1">
    <location>
        <begin position="92"/>
        <end position="116"/>
    </location>
</feature>
<name>A0ABY5T304_9SPHN</name>
<reference evidence="2" key="1">
    <citation type="submission" date="2022-02" db="EMBL/GenBank/DDBJ databases">
        <title>Qipengyuania spongiae sp. nov., isolated from marine sponge.</title>
        <authorList>
            <person name="Li Z."/>
            <person name="Zhang M."/>
        </authorList>
    </citation>
    <scope>NUCLEOTIDE SEQUENCE</scope>
    <source>
        <strain evidence="2">PHS-Z21</strain>
    </source>
</reference>
<feature type="transmembrane region" description="Helical" evidence="1">
    <location>
        <begin position="33"/>
        <end position="55"/>
    </location>
</feature>
<keyword evidence="3" id="KW-1185">Reference proteome</keyword>
<feature type="transmembrane region" description="Helical" evidence="1">
    <location>
        <begin position="67"/>
        <end position="86"/>
    </location>
</feature>
<sequence>MSLPKTDWRIAILAVYALVVGFVMVSMGRPSEAGWFLMSIPFMLLALAPVALLCFGKRRATAKGVGAIVVAILGVAAYYHTAFIAAPDAQGGLVFLFAPLYQFMLAFVWLLAIWAIDRFRGKDPTDA</sequence>
<keyword evidence="1" id="KW-0812">Transmembrane</keyword>
<keyword evidence="1" id="KW-1133">Transmembrane helix</keyword>